<keyword evidence="5" id="KW-1185">Reference proteome</keyword>
<dbReference type="NCBIfam" id="TIGR01030">
    <property type="entry name" value="rpmH_bact"/>
    <property type="match status" value="1"/>
</dbReference>
<dbReference type="Gene3D" id="1.10.287.3980">
    <property type="match status" value="1"/>
</dbReference>
<dbReference type="Pfam" id="PF00468">
    <property type="entry name" value="Ribosomal_L34"/>
    <property type="match status" value="1"/>
</dbReference>
<keyword evidence="2" id="KW-0689">Ribosomal protein</keyword>
<dbReference type="STRING" id="1160509.A0A3N4IBB4"/>
<accession>A0A3N4IBB4</accession>
<dbReference type="GO" id="GO:1990904">
    <property type="term" value="C:ribonucleoprotein complex"/>
    <property type="evidence" value="ECO:0007669"/>
    <property type="project" value="UniProtKB-KW"/>
</dbReference>
<dbReference type="GO" id="GO:0006412">
    <property type="term" value="P:translation"/>
    <property type="evidence" value="ECO:0007669"/>
    <property type="project" value="InterPro"/>
</dbReference>
<dbReference type="GO" id="GO:0005840">
    <property type="term" value="C:ribosome"/>
    <property type="evidence" value="ECO:0007669"/>
    <property type="project" value="UniProtKB-KW"/>
</dbReference>
<dbReference type="Proteomes" id="UP000275078">
    <property type="component" value="Unassembled WGS sequence"/>
</dbReference>
<name>A0A3N4IBB4_ASCIM</name>
<evidence type="ECO:0008006" key="6">
    <source>
        <dbReference type="Google" id="ProtNLM"/>
    </source>
</evidence>
<gene>
    <name evidence="4" type="ORF">BJ508DRAFT_413579</name>
</gene>
<dbReference type="AlphaFoldDB" id="A0A3N4IBB4"/>
<evidence type="ECO:0000256" key="3">
    <source>
        <dbReference type="ARBA" id="ARBA00023274"/>
    </source>
</evidence>
<organism evidence="4 5">
    <name type="scientific">Ascobolus immersus RN42</name>
    <dbReference type="NCBI Taxonomy" id="1160509"/>
    <lineage>
        <taxon>Eukaryota</taxon>
        <taxon>Fungi</taxon>
        <taxon>Dikarya</taxon>
        <taxon>Ascomycota</taxon>
        <taxon>Pezizomycotina</taxon>
        <taxon>Pezizomycetes</taxon>
        <taxon>Pezizales</taxon>
        <taxon>Ascobolaceae</taxon>
        <taxon>Ascobolus</taxon>
    </lineage>
</organism>
<evidence type="ECO:0000256" key="2">
    <source>
        <dbReference type="ARBA" id="ARBA00022980"/>
    </source>
</evidence>
<evidence type="ECO:0000256" key="1">
    <source>
        <dbReference type="ARBA" id="ARBA00010111"/>
    </source>
</evidence>
<protein>
    <recommendedName>
        <fullName evidence="6">Ribosomal protein L34</fullName>
    </recommendedName>
</protein>
<comment type="similarity">
    <text evidence="1">Belongs to the bacterial ribosomal protein bL34 family.</text>
</comment>
<keyword evidence="3" id="KW-0687">Ribonucleoprotein</keyword>
<dbReference type="GO" id="GO:0003735">
    <property type="term" value="F:structural constituent of ribosome"/>
    <property type="evidence" value="ECO:0007669"/>
    <property type="project" value="InterPro"/>
</dbReference>
<sequence>MLFQRALFQSRVRLATFSRGLVTMANSFRPAVPVPSSGTSQLYKIDRVQPQLTSPILPTLDLNQVRFAPRNTYKDPTWRVRKRRHGFLAKIGSRTGRIVIKRRKAKGRKNLSC</sequence>
<proteinExistence type="inferred from homology"/>
<dbReference type="InterPro" id="IPR000271">
    <property type="entry name" value="Ribosomal_bL34"/>
</dbReference>
<dbReference type="EMBL" id="ML119665">
    <property type="protein sequence ID" value="RPA83385.1"/>
    <property type="molecule type" value="Genomic_DNA"/>
</dbReference>
<dbReference type="OrthoDB" id="431691at2759"/>
<evidence type="ECO:0000313" key="5">
    <source>
        <dbReference type="Proteomes" id="UP000275078"/>
    </source>
</evidence>
<evidence type="ECO:0000313" key="4">
    <source>
        <dbReference type="EMBL" id="RPA83385.1"/>
    </source>
</evidence>
<reference evidence="4 5" key="1">
    <citation type="journal article" date="2018" name="Nat. Ecol. Evol.">
        <title>Pezizomycetes genomes reveal the molecular basis of ectomycorrhizal truffle lifestyle.</title>
        <authorList>
            <person name="Murat C."/>
            <person name="Payen T."/>
            <person name="Noel B."/>
            <person name="Kuo A."/>
            <person name="Morin E."/>
            <person name="Chen J."/>
            <person name="Kohler A."/>
            <person name="Krizsan K."/>
            <person name="Balestrini R."/>
            <person name="Da Silva C."/>
            <person name="Montanini B."/>
            <person name="Hainaut M."/>
            <person name="Levati E."/>
            <person name="Barry K.W."/>
            <person name="Belfiori B."/>
            <person name="Cichocki N."/>
            <person name="Clum A."/>
            <person name="Dockter R.B."/>
            <person name="Fauchery L."/>
            <person name="Guy J."/>
            <person name="Iotti M."/>
            <person name="Le Tacon F."/>
            <person name="Lindquist E.A."/>
            <person name="Lipzen A."/>
            <person name="Malagnac F."/>
            <person name="Mello A."/>
            <person name="Molinier V."/>
            <person name="Miyauchi S."/>
            <person name="Poulain J."/>
            <person name="Riccioni C."/>
            <person name="Rubini A."/>
            <person name="Sitrit Y."/>
            <person name="Splivallo R."/>
            <person name="Traeger S."/>
            <person name="Wang M."/>
            <person name="Zifcakova L."/>
            <person name="Wipf D."/>
            <person name="Zambonelli A."/>
            <person name="Paolocci F."/>
            <person name="Nowrousian M."/>
            <person name="Ottonello S."/>
            <person name="Baldrian P."/>
            <person name="Spatafora J.W."/>
            <person name="Henrissat B."/>
            <person name="Nagy L.G."/>
            <person name="Aury J.M."/>
            <person name="Wincker P."/>
            <person name="Grigoriev I.V."/>
            <person name="Bonfante P."/>
            <person name="Martin F.M."/>
        </authorList>
    </citation>
    <scope>NUCLEOTIDE SEQUENCE [LARGE SCALE GENOMIC DNA]</scope>
    <source>
        <strain evidence="4 5">RN42</strain>
    </source>
</reference>